<organism evidence="9 10">
    <name type="scientific">Dipteronia dyeriana</name>
    <dbReference type="NCBI Taxonomy" id="168575"/>
    <lineage>
        <taxon>Eukaryota</taxon>
        <taxon>Viridiplantae</taxon>
        <taxon>Streptophyta</taxon>
        <taxon>Embryophyta</taxon>
        <taxon>Tracheophyta</taxon>
        <taxon>Spermatophyta</taxon>
        <taxon>Magnoliopsida</taxon>
        <taxon>eudicotyledons</taxon>
        <taxon>Gunneridae</taxon>
        <taxon>Pentapetalae</taxon>
        <taxon>rosids</taxon>
        <taxon>malvids</taxon>
        <taxon>Sapindales</taxon>
        <taxon>Sapindaceae</taxon>
        <taxon>Hippocastanoideae</taxon>
        <taxon>Acereae</taxon>
        <taxon>Dipteronia</taxon>
    </lineage>
</organism>
<evidence type="ECO:0000256" key="1">
    <source>
        <dbReference type="ARBA" id="ARBA00001968"/>
    </source>
</evidence>
<protein>
    <recommendedName>
        <fullName evidence="8">DDE Tnp4 domain-containing protein</fullName>
    </recommendedName>
</protein>
<dbReference type="AlphaFoldDB" id="A0AAD9WQQ1"/>
<sequence>MMFTFVFPRWEGSTSNSRVFQDALSRLTGMKVPTGYYYLVDYGYTNDEGFLASYRGTRYHLSEWRDGYTPVNHEEYFNMNHSSARNVIERLFGLLNCAGQSYEVHHFINLKHIVKS</sequence>
<dbReference type="GO" id="GO:0005634">
    <property type="term" value="C:nucleus"/>
    <property type="evidence" value="ECO:0007669"/>
    <property type="project" value="UniProtKB-SubCell"/>
</dbReference>
<evidence type="ECO:0000256" key="2">
    <source>
        <dbReference type="ARBA" id="ARBA00004123"/>
    </source>
</evidence>
<dbReference type="GO" id="GO:0004518">
    <property type="term" value="F:nuclease activity"/>
    <property type="evidence" value="ECO:0007669"/>
    <property type="project" value="UniProtKB-KW"/>
</dbReference>
<dbReference type="PANTHER" id="PTHR22930">
    <property type="match status" value="1"/>
</dbReference>
<evidence type="ECO:0000256" key="6">
    <source>
        <dbReference type="ARBA" id="ARBA00022801"/>
    </source>
</evidence>
<dbReference type="Pfam" id="PF13359">
    <property type="entry name" value="DDE_Tnp_4"/>
    <property type="match status" value="1"/>
</dbReference>
<dbReference type="InterPro" id="IPR027806">
    <property type="entry name" value="HARBI1_dom"/>
</dbReference>
<evidence type="ECO:0000313" key="10">
    <source>
        <dbReference type="Proteomes" id="UP001280121"/>
    </source>
</evidence>
<evidence type="ECO:0000256" key="3">
    <source>
        <dbReference type="ARBA" id="ARBA00006958"/>
    </source>
</evidence>
<evidence type="ECO:0000259" key="8">
    <source>
        <dbReference type="Pfam" id="PF13359"/>
    </source>
</evidence>
<keyword evidence="6" id="KW-0378">Hydrolase</keyword>
<comment type="subcellular location">
    <subcellularLocation>
        <location evidence="2">Nucleus</location>
    </subcellularLocation>
</comment>
<dbReference type="EMBL" id="JANJYI010000008">
    <property type="protein sequence ID" value="KAK2638957.1"/>
    <property type="molecule type" value="Genomic_DNA"/>
</dbReference>
<reference evidence="9" key="1">
    <citation type="journal article" date="2023" name="Plant J.">
        <title>Genome sequences and population genomics provide insights into the demographic history, inbreeding, and mutation load of two 'living fossil' tree species of Dipteronia.</title>
        <authorList>
            <person name="Feng Y."/>
            <person name="Comes H.P."/>
            <person name="Chen J."/>
            <person name="Zhu S."/>
            <person name="Lu R."/>
            <person name="Zhang X."/>
            <person name="Li P."/>
            <person name="Qiu J."/>
            <person name="Olsen K.M."/>
            <person name="Qiu Y."/>
        </authorList>
    </citation>
    <scope>NUCLEOTIDE SEQUENCE</scope>
    <source>
        <strain evidence="9">KIB01</strain>
    </source>
</reference>
<dbReference type="Proteomes" id="UP001280121">
    <property type="component" value="Unassembled WGS sequence"/>
</dbReference>
<accession>A0AAD9WQQ1</accession>
<gene>
    <name evidence="9" type="ORF">Ddye_026752</name>
</gene>
<name>A0AAD9WQQ1_9ROSI</name>
<keyword evidence="4" id="KW-0540">Nuclease</keyword>
<comment type="similarity">
    <text evidence="3">Belongs to the HARBI1 family.</text>
</comment>
<dbReference type="GO" id="GO:0016787">
    <property type="term" value="F:hydrolase activity"/>
    <property type="evidence" value="ECO:0007669"/>
    <property type="project" value="UniProtKB-KW"/>
</dbReference>
<evidence type="ECO:0000313" key="9">
    <source>
        <dbReference type="EMBL" id="KAK2638957.1"/>
    </source>
</evidence>
<keyword evidence="7" id="KW-0539">Nucleus</keyword>
<evidence type="ECO:0000256" key="7">
    <source>
        <dbReference type="ARBA" id="ARBA00023242"/>
    </source>
</evidence>
<comment type="cofactor">
    <cofactor evidence="1">
        <name>a divalent metal cation</name>
        <dbReference type="ChEBI" id="CHEBI:60240"/>
    </cofactor>
</comment>
<comment type="caution">
    <text evidence="9">The sequence shown here is derived from an EMBL/GenBank/DDBJ whole genome shotgun (WGS) entry which is preliminary data.</text>
</comment>
<evidence type="ECO:0000256" key="4">
    <source>
        <dbReference type="ARBA" id="ARBA00022722"/>
    </source>
</evidence>
<proteinExistence type="inferred from homology"/>
<keyword evidence="10" id="KW-1185">Reference proteome</keyword>
<dbReference type="InterPro" id="IPR045249">
    <property type="entry name" value="HARBI1-like"/>
</dbReference>
<dbReference type="GO" id="GO:0046872">
    <property type="term" value="F:metal ion binding"/>
    <property type="evidence" value="ECO:0007669"/>
    <property type="project" value="UniProtKB-KW"/>
</dbReference>
<evidence type="ECO:0000256" key="5">
    <source>
        <dbReference type="ARBA" id="ARBA00022723"/>
    </source>
</evidence>
<dbReference type="PANTHER" id="PTHR22930:SF281">
    <property type="entry name" value="NUCLEASE"/>
    <property type="match status" value="1"/>
</dbReference>
<keyword evidence="5" id="KW-0479">Metal-binding</keyword>
<feature type="domain" description="DDE Tnp4" evidence="8">
    <location>
        <begin position="3"/>
        <end position="96"/>
    </location>
</feature>